<name>A0A1H9A223_9GAMM</name>
<feature type="domain" description="6-hydroxymethylpterin diphosphokinase MptE-like" evidence="1">
    <location>
        <begin position="215"/>
        <end position="383"/>
    </location>
</feature>
<dbReference type="Pfam" id="PF01973">
    <property type="entry name" value="MptE-like"/>
    <property type="match status" value="1"/>
</dbReference>
<sequence>MVSMESIFEKNIAAINKRNPNFLKKIDLDEISDDLFSVEGKRGALTLKARDSSGEYYLHSPYDPVREMNQLIDREFSSEEKIFKEARFFIVMGIGLGYCLDALLPRLKKGQKVILVEPRDSDFIFALKTRDFSEFIENDAISIVVQKDPGVAAAHVSHLICSTIQRSWKLLLHPVMMRRNFDFSKQFVLKLRGNLFGIMTGMNTEIGLSHLFASNVIENIPDIVRSPGVNSFINAWRDKPVIVIAAGPSLDKQIPLLKKYNDKILMISVGAAWRNLSSEGVQPHILAAVDPQDISQTAFNGLECKGNWLLADTATNRGVVGGFKGKKIFSNSYEKLEGFLTHVCEKKGVLGSGGSVAHITFNFALKMGANPIIMVGQDLAYTDNLTHTKGHVHRKVVTVDDEAFEVPGYYGGKLKTSIQMDTFRIYFEDLIKIHPESRVINATEGGAKIEGTEQMPLAEVMEKFAGDDVIDIENLWPSNHHFSQNTEQAIDYINEIIEKIKSAKVLANDILDSSERLKVALDETDSEKSSAAIDMEKFLLKDLYAQFREVDESAIWLIESFTASARYGVLRSMDERDDKLDVEEGDEEKEMDDAKSEGIKNIDLNSEFYRNIATACDAVVPALEKTIEKINNF</sequence>
<evidence type="ECO:0000313" key="4">
    <source>
        <dbReference type="Proteomes" id="UP000199496"/>
    </source>
</evidence>
<dbReference type="Proteomes" id="UP000199496">
    <property type="component" value="Unassembled WGS sequence"/>
</dbReference>
<keyword evidence="4" id="KW-1185">Reference proteome</keyword>
<dbReference type="InterPro" id="IPR002826">
    <property type="entry name" value="MptE-like"/>
</dbReference>
<dbReference type="Pfam" id="PF20157">
    <property type="entry name" value="Maf_flag10_N"/>
    <property type="match status" value="1"/>
</dbReference>
<accession>A0A1H9A223</accession>
<reference evidence="3 4" key="1">
    <citation type="submission" date="2016-10" db="EMBL/GenBank/DDBJ databases">
        <authorList>
            <person name="de Groot N.N."/>
        </authorList>
    </citation>
    <scope>NUCLEOTIDE SEQUENCE [LARGE SCALE GENOMIC DNA]</scope>
    <source>
        <strain evidence="3 4">B7-7</strain>
    </source>
</reference>
<dbReference type="AlphaFoldDB" id="A0A1H9A223"/>
<dbReference type="STRING" id="867345.SAMN05421693_10415"/>
<proteinExistence type="predicted"/>
<evidence type="ECO:0000259" key="2">
    <source>
        <dbReference type="Pfam" id="PF20157"/>
    </source>
</evidence>
<protein>
    <submittedName>
        <fullName evidence="3">Uncharacterized conserved protein</fullName>
    </submittedName>
</protein>
<dbReference type="InterPro" id="IPR045376">
    <property type="entry name" value="Maf_N"/>
</dbReference>
<gene>
    <name evidence="3" type="ORF">SAMN05421693_10415</name>
</gene>
<evidence type="ECO:0000313" key="3">
    <source>
        <dbReference type="EMBL" id="SEP70776.1"/>
    </source>
</evidence>
<feature type="domain" description="Glycosyltransferase Maf N-terminal" evidence="2">
    <location>
        <begin position="62"/>
        <end position="156"/>
    </location>
</feature>
<dbReference type="RefSeq" id="WP_162273486.1">
    <property type="nucleotide sequence ID" value="NZ_FOFO01000004.1"/>
</dbReference>
<dbReference type="PANTHER" id="PTHR41786:SF1">
    <property type="entry name" value="6-HYDROXYMETHYLPTERIN DIPHOSPHOKINASE MPTE-LIKE DOMAIN-CONTAINING PROTEIN"/>
    <property type="match status" value="1"/>
</dbReference>
<evidence type="ECO:0000259" key="1">
    <source>
        <dbReference type="Pfam" id="PF01973"/>
    </source>
</evidence>
<dbReference type="PANTHER" id="PTHR41786">
    <property type="entry name" value="MOTILITY ACCESSORY FACTOR MAF"/>
    <property type="match status" value="1"/>
</dbReference>
<dbReference type="OrthoDB" id="7254531at2"/>
<organism evidence="3 4">
    <name type="scientific">Ectothiorhodospira magna</name>
    <dbReference type="NCBI Taxonomy" id="867345"/>
    <lineage>
        <taxon>Bacteria</taxon>
        <taxon>Pseudomonadati</taxon>
        <taxon>Pseudomonadota</taxon>
        <taxon>Gammaproteobacteria</taxon>
        <taxon>Chromatiales</taxon>
        <taxon>Ectothiorhodospiraceae</taxon>
        <taxon>Ectothiorhodospira</taxon>
    </lineage>
</organism>
<dbReference type="EMBL" id="FOFO01000004">
    <property type="protein sequence ID" value="SEP70776.1"/>
    <property type="molecule type" value="Genomic_DNA"/>
</dbReference>